<evidence type="ECO:0000313" key="2">
    <source>
        <dbReference type="Proteomes" id="UP000621510"/>
    </source>
</evidence>
<gene>
    <name evidence="1" type="ORF">JK364_52045</name>
</gene>
<sequence length="103" mass="11262">MTTPTTGYEAEPTDVAAEVATHLDDITDPTERYHRATAAQAHHQAVVAALQTERDKALAALNTPDEDGRRLTYQQISKQVTVDLTPSGVQKAVERGRRALDHT</sequence>
<name>A0ABS1Q7T7_9ACTN</name>
<dbReference type="EMBL" id="JAERRG010000062">
    <property type="protein sequence ID" value="MBL1120738.1"/>
    <property type="molecule type" value="Genomic_DNA"/>
</dbReference>
<evidence type="ECO:0000313" key="1">
    <source>
        <dbReference type="EMBL" id="MBL1120738.1"/>
    </source>
</evidence>
<organism evidence="1 2">
    <name type="scientific">Streptomyces endocoffeicus</name>
    <dbReference type="NCBI Taxonomy" id="2898945"/>
    <lineage>
        <taxon>Bacteria</taxon>
        <taxon>Bacillati</taxon>
        <taxon>Actinomycetota</taxon>
        <taxon>Actinomycetes</taxon>
        <taxon>Kitasatosporales</taxon>
        <taxon>Streptomycetaceae</taxon>
        <taxon>Streptomyces</taxon>
    </lineage>
</organism>
<keyword evidence="2" id="KW-1185">Reference proteome</keyword>
<accession>A0ABS1Q7T7</accession>
<comment type="caution">
    <text evidence="1">The sequence shown here is derived from an EMBL/GenBank/DDBJ whole genome shotgun (WGS) entry which is preliminary data.</text>
</comment>
<protein>
    <submittedName>
        <fullName evidence="1">Uncharacterized protein</fullName>
    </submittedName>
</protein>
<reference evidence="1 2" key="1">
    <citation type="submission" date="2021-01" db="EMBL/GenBank/DDBJ databases">
        <title>WGS of actinomycetes isolated from Thailand.</title>
        <authorList>
            <person name="Thawai C."/>
        </authorList>
    </citation>
    <scope>NUCLEOTIDE SEQUENCE [LARGE SCALE GENOMIC DNA]</scope>
    <source>
        <strain evidence="1 2">CA3R110</strain>
    </source>
</reference>
<dbReference type="RefSeq" id="WP_201858494.1">
    <property type="nucleotide sequence ID" value="NZ_JAERRG010000062.1"/>
</dbReference>
<dbReference type="Proteomes" id="UP000621510">
    <property type="component" value="Unassembled WGS sequence"/>
</dbReference>
<proteinExistence type="predicted"/>